<dbReference type="EMBL" id="MGIS01000008">
    <property type="protein sequence ID" value="OGM93703.1"/>
    <property type="molecule type" value="Genomic_DNA"/>
</dbReference>
<gene>
    <name evidence="1" type="ORF">A2935_01625</name>
</gene>
<dbReference type="Proteomes" id="UP000177011">
    <property type="component" value="Unassembled WGS sequence"/>
</dbReference>
<evidence type="ECO:0000313" key="1">
    <source>
        <dbReference type="EMBL" id="OGM93703.1"/>
    </source>
</evidence>
<dbReference type="InterPro" id="IPR014710">
    <property type="entry name" value="RmlC-like_jellyroll"/>
</dbReference>
<dbReference type="CDD" id="cd02208">
    <property type="entry name" value="cupin_RmlC-like"/>
    <property type="match status" value="1"/>
</dbReference>
<dbReference type="Gene3D" id="2.60.120.10">
    <property type="entry name" value="Jelly Rolls"/>
    <property type="match status" value="1"/>
</dbReference>
<organism evidence="1 2">
    <name type="scientific">Candidatus Wolfebacteria bacterium RIFCSPLOWO2_01_FULL_47_17b</name>
    <dbReference type="NCBI Taxonomy" id="1802558"/>
    <lineage>
        <taxon>Bacteria</taxon>
        <taxon>Candidatus Wolfeibacteriota</taxon>
    </lineage>
</organism>
<evidence type="ECO:0008006" key="3">
    <source>
        <dbReference type="Google" id="ProtNLM"/>
    </source>
</evidence>
<dbReference type="InterPro" id="IPR011051">
    <property type="entry name" value="RmlC_Cupin_sf"/>
</dbReference>
<protein>
    <recommendedName>
        <fullName evidence="3">Cupin</fullName>
    </recommendedName>
</protein>
<comment type="caution">
    <text evidence="1">The sequence shown here is derived from an EMBL/GenBank/DDBJ whole genome shotgun (WGS) entry which is preliminary data.</text>
</comment>
<proteinExistence type="predicted"/>
<accession>A0A1F8DYQ7</accession>
<sequence>MATLVRKNFLGQTLSSEPQPGKRLLEPLKSFAIEHSLPFKILEENNVVNTAEIHESEGDLWICLEGTVTFICGGTLGNPQRLEKDPREWKGDSIDGGEEFILHPDDILWIPAREPHLHKTDGVTRLLIVKIPERI</sequence>
<reference evidence="1 2" key="1">
    <citation type="journal article" date="2016" name="Nat. Commun.">
        <title>Thousands of microbial genomes shed light on interconnected biogeochemical processes in an aquifer system.</title>
        <authorList>
            <person name="Anantharaman K."/>
            <person name="Brown C.T."/>
            <person name="Hug L.A."/>
            <person name="Sharon I."/>
            <person name="Castelle C.J."/>
            <person name="Probst A.J."/>
            <person name="Thomas B.C."/>
            <person name="Singh A."/>
            <person name="Wilkins M.J."/>
            <person name="Karaoz U."/>
            <person name="Brodie E.L."/>
            <person name="Williams K.H."/>
            <person name="Hubbard S.S."/>
            <person name="Banfield J.F."/>
        </authorList>
    </citation>
    <scope>NUCLEOTIDE SEQUENCE [LARGE SCALE GENOMIC DNA]</scope>
</reference>
<dbReference type="AlphaFoldDB" id="A0A1F8DYQ7"/>
<dbReference type="SUPFAM" id="SSF51182">
    <property type="entry name" value="RmlC-like cupins"/>
    <property type="match status" value="1"/>
</dbReference>
<name>A0A1F8DYQ7_9BACT</name>
<evidence type="ECO:0000313" key="2">
    <source>
        <dbReference type="Proteomes" id="UP000177011"/>
    </source>
</evidence>